<evidence type="ECO:0000259" key="11">
    <source>
        <dbReference type="PROSITE" id="PS50200"/>
    </source>
</evidence>
<dbReference type="PROSITE" id="PS50200">
    <property type="entry name" value="RA"/>
    <property type="match status" value="1"/>
</dbReference>
<protein>
    <submittedName>
        <fullName evidence="13">ArfGAP with RhoGAP domain, ankyrin repeat and PH domain 3</fullName>
    </submittedName>
</protein>
<feature type="domain" description="PH" evidence="9">
    <location>
        <begin position="890"/>
        <end position="993"/>
    </location>
</feature>
<evidence type="ECO:0000313" key="13">
    <source>
        <dbReference type="Ensembl" id="ENSAMXP00005030221.1"/>
    </source>
</evidence>
<dbReference type="InterPro" id="IPR011993">
    <property type="entry name" value="PH-like_dom_sf"/>
</dbReference>
<evidence type="ECO:0000256" key="5">
    <source>
        <dbReference type="ARBA" id="ARBA00022737"/>
    </source>
</evidence>
<dbReference type="SMART" id="SM00105">
    <property type="entry name" value="ArfGap"/>
    <property type="match status" value="1"/>
</dbReference>
<dbReference type="SUPFAM" id="SSF54236">
    <property type="entry name" value="Ubiquitin-like"/>
    <property type="match status" value="1"/>
</dbReference>
<dbReference type="InterPro" id="IPR001849">
    <property type="entry name" value="PH_domain"/>
</dbReference>
<feature type="region of interest" description="Disordered" evidence="7">
    <location>
        <begin position="78"/>
        <end position="138"/>
    </location>
</feature>
<feature type="compositionally biased region" description="Polar residues" evidence="7">
    <location>
        <begin position="12"/>
        <end position="23"/>
    </location>
</feature>
<dbReference type="FunFam" id="1.10.220.150:FF:000006">
    <property type="entry name" value="arf-GAP with Rho-GAP domain, ANK repeat and PH domain-containing protein 3"/>
    <property type="match status" value="1"/>
</dbReference>
<dbReference type="InterPro" id="IPR008936">
    <property type="entry name" value="Rho_GTPase_activation_prot"/>
</dbReference>
<dbReference type="CDD" id="cd13254">
    <property type="entry name" value="PH2_ARAP"/>
    <property type="match status" value="1"/>
</dbReference>
<evidence type="ECO:0000259" key="12">
    <source>
        <dbReference type="PROSITE" id="PS50238"/>
    </source>
</evidence>
<evidence type="ECO:0000256" key="3">
    <source>
        <dbReference type="ARBA" id="ARBA00022490"/>
    </source>
</evidence>
<dbReference type="Pfam" id="PF00169">
    <property type="entry name" value="PH"/>
    <property type="match status" value="3"/>
</dbReference>
<evidence type="ECO:0000313" key="14">
    <source>
        <dbReference type="Proteomes" id="UP000694621"/>
    </source>
</evidence>
<keyword evidence="2" id="KW-0343">GTPase activation</keyword>
<dbReference type="InterPro" id="IPR000198">
    <property type="entry name" value="RhoGAP_dom"/>
</dbReference>
<feature type="domain" description="Ras-associating" evidence="11">
    <location>
        <begin position="784"/>
        <end position="877"/>
    </location>
</feature>
<dbReference type="InterPro" id="IPR052227">
    <property type="entry name" value="Arf-Rho-GAP_ANK-PH_domain"/>
</dbReference>
<dbReference type="PRINTS" id="PR00405">
    <property type="entry name" value="REVINTRACTNG"/>
</dbReference>
<feature type="region of interest" description="Disordered" evidence="7">
    <location>
        <begin position="1"/>
        <end position="55"/>
    </location>
</feature>
<feature type="domain" description="PH" evidence="9">
    <location>
        <begin position="271"/>
        <end position="360"/>
    </location>
</feature>
<dbReference type="Pfam" id="PF00788">
    <property type="entry name" value="RA"/>
    <property type="match status" value="1"/>
</dbReference>
<feature type="domain" description="Arf-GAP" evidence="10">
    <location>
        <begin position="357"/>
        <end position="491"/>
    </location>
</feature>
<dbReference type="GO" id="GO:0005547">
    <property type="term" value="F:phosphatidylinositol-3,4,5-trisphosphate binding"/>
    <property type="evidence" value="ECO:0007669"/>
    <property type="project" value="TreeGrafter"/>
</dbReference>
<evidence type="ECO:0000259" key="9">
    <source>
        <dbReference type="PROSITE" id="PS50003"/>
    </source>
</evidence>
<dbReference type="SUPFAM" id="SSF48350">
    <property type="entry name" value="GTPase activation domain, GAP"/>
    <property type="match status" value="1"/>
</dbReference>
<evidence type="ECO:0000256" key="7">
    <source>
        <dbReference type="SAM" id="MobiDB-lite"/>
    </source>
</evidence>
<keyword evidence="6" id="KW-0863">Zinc-finger</keyword>
<keyword evidence="4" id="KW-0597">Phosphoprotein</keyword>
<dbReference type="Proteomes" id="UP000694621">
    <property type="component" value="Unplaced"/>
</dbReference>
<dbReference type="AlphaFoldDB" id="A0A8B9K0V9"/>
<sequence>MISNEIYCGTLPGSSPTLWSRTVPTPPPRQELNTSTESNSTLNHISPEPSKRTFAPADEEDDLISPYCETVFQSKCQYQHSEVERPRSGEKVGTKEDKTREDHGSKRHTQSSPGDSPGYCTVGDPSPASRSFSLPPHALFPSELDEDQTISPYASYTSLSERTAPIISGWLDKLSPQGNYVFQKRYVKFDGKNLMYYGSEKDTYPKGVIPLAAIQMARVAKDNKFEVVTSHRTFVFRADNEVQRNKWCSVLQERVKEQMVFGRPRFGPGSHCQKSGFLELKGTKSKIYAAIITEQIWLYKSEQCFKTGIGISVIEARGATIRDGKSKSFDLITPYKTFSFTAESDRDKREWMEALQESIAETLSDYEVAEKIWSNRSNKICADCKAINPDWASINLCVVICKNCAGQHRSLGTMVSKVQSLKLDTSVWSNEIVQLFIMLGNDRANEFWAARLPVAEELDCDASPEQRREFIVQKYREGRYRHPHPSFSTQEEFRYTFELYLTSEKLVQFGLETPDALQSWAKAIGKATTPLSCHCLLAREFERVGVLRYKAMLDPQQWKEGFFVLQKSNLFICPGNDGAAEDIINLKRLQELSESQNLAATENHEKKDILVLVEKGRTLHLQGMGRMDFSLWYADIQKAAGGKANTLKDQQLSRNDIPIIVDSCIAFITQYETSNKMQRLDRYKELIRGLPRVNRTTLAALISHLYRVQKCADLNQMCTKNLSLLFAPSLFQTDGKGEHEVKIVEDLIDNYLYVFDIDEEHKTQIELEISLITTWKDTQLSQAGDLIIEVYLEEKTADCCITLKVSPTMCAEELTNQVLYLRNVPAGENVWMTFEVIEDGELERPLHPKEKVLEQALQWCKMADPSSAYLLVKKVPRADVIDIFTGTFDLVSSFGVLKCREETPKLLQGTKFQERGFQIRDHKLLLMKDKKSNKPEKEWPLKTVKIYVGIRRKLKPPTKWGFTVMIDKHQMYLSCSSETELWDWMTSLLKAQNDDLRPPVMRRHSSSDISKQKFGTMPLVPIRGEESNTNSTMLSANQTLRKLHDRRTLSMYFVSMPFILISWLDACLIIGVYYIVKNKDASSVLWCNAVI</sequence>
<reference evidence="13" key="1">
    <citation type="submission" date="2025-08" db="UniProtKB">
        <authorList>
            <consortium name="Ensembl"/>
        </authorList>
    </citation>
    <scope>IDENTIFICATION</scope>
</reference>
<dbReference type="InterPro" id="IPR000159">
    <property type="entry name" value="RA_dom"/>
</dbReference>
<evidence type="ECO:0000256" key="6">
    <source>
        <dbReference type="PROSITE-ProRule" id="PRU00288"/>
    </source>
</evidence>
<dbReference type="InterPro" id="IPR037278">
    <property type="entry name" value="ARFGAP/RecO"/>
</dbReference>
<dbReference type="PROSITE" id="PS50238">
    <property type="entry name" value="RHOGAP"/>
    <property type="match status" value="1"/>
</dbReference>
<keyword evidence="8" id="KW-0812">Transmembrane</keyword>
<keyword evidence="8" id="KW-0472">Membrane</keyword>
<dbReference type="InterPro" id="IPR001164">
    <property type="entry name" value="ArfGAP_dom"/>
</dbReference>
<feature type="compositionally biased region" description="Polar residues" evidence="7">
    <location>
        <begin position="31"/>
        <end position="44"/>
    </location>
</feature>
<dbReference type="Gene3D" id="2.30.29.30">
    <property type="entry name" value="Pleckstrin-homology domain (PH domain)/Phosphotyrosine-binding domain (PTB)"/>
    <property type="match status" value="4"/>
</dbReference>
<dbReference type="SUPFAM" id="SSF50729">
    <property type="entry name" value="PH domain-like"/>
    <property type="match status" value="4"/>
</dbReference>
<comment type="subcellular location">
    <subcellularLocation>
        <location evidence="1">Cytoplasm</location>
    </subcellularLocation>
</comment>
<keyword evidence="5" id="KW-0677">Repeat</keyword>
<accession>A0A8B9K0V9</accession>
<dbReference type="Gene3D" id="3.10.20.90">
    <property type="entry name" value="Phosphatidylinositol 3-kinase Catalytic Subunit, Chain A, domain 1"/>
    <property type="match status" value="1"/>
</dbReference>
<dbReference type="SMART" id="SM00324">
    <property type="entry name" value="RhoGAP"/>
    <property type="match status" value="1"/>
</dbReference>
<dbReference type="GO" id="GO:0007165">
    <property type="term" value="P:signal transduction"/>
    <property type="evidence" value="ECO:0007669"/>
    <property type="project" value="InterPro"/>
</dbReference>
<dbReference type="Gene3D" id="1.10.555.10">
    <property type="entry name" value="Rho GTPase activation protein"/>
    <property type="match status" value="1"/>
</dbReference>
<dbReference type="SUPFAM" id="SSF57863">
    <property type="entry name" value="ArfGap/RecO-like zinc finger"/>
    <property type="match status" value="1"/>
</dbReference>
<dbReference type="SMART" id="SM00233">
    <property type="entry name" value="PH"/>
    <property type="match status" value="4"/>
</dbReference>
<feature type="transmembrane region" description="Helical" evidence="8">
    <location>
        <begin position="1051"/>
        <end position="1076"/>
    </location>
</feature>
<dbReference type="Pfam" id="PF00620">
    <property type="entry name" value="RhoGAP"/>
    <property type="match status" value="1"/>
</dbReference>
<evidence type="ECO:0000256" key="2">
    <source>
        <dbReference type="ARBA" id="ARBA00022468"/>
    </source>
</evidence>
<dbReference type="GO" id="GO:0005096">
    <property type="term" value="F:GTPase activator activity"/>
    <property type="evidence" value="ECO:0007669"/>
    <property type="project" value="UniProtKB-KW"/>
</dbReference>
<feature type="compositionally biased region" description="Basic and acidic residues" evidence="7">
    <location>
        <begin position="81"/>
        <end position="104"/>
    </location>
</feature>
<evidence type="ECO:0000259" key="10">
    <source>
        <dbReference type="PROSITE" id="PS50115"/>
    </source>
</evidence>
<dbReference type="Pfam" id="PF01412">
    <property type="entry name" value="ArfGap"/>
    <property type="match status" value="1"/>
</dbReference>
<dbReference type="InterPro" id="IPR029071">
    <property type="entry name" value="Ubiquitin-like_domsf"/>
</dbReference>
<evidence type="ECO:0000256" key="4">
    <source>
        <dbReference type="ARBA" id="ARBA00022553"/>
    </source>
</evidence>
<feature type="domain" description="PH" evidence="9">
    <location>
        <begin position="164"/>
        <end position="256"/>
    </location>
</feature>
<dbReference type="FunFam" id="2.30.29.30:FF:000638">
    <property type="entry name" value="Arf-GAP with Rho-GAP domain, ANK repeat and PH domain-containing protein 3"/>
    <property type="match status" value="1"/>
</dbReference>
<feature type="domain" description="PH" evidence="9">
    <location>
        <begin position="540"/>
        <end position="641"/>
    </location>
</feature>
<dbReference type="Ensembl" id="ENSAMXT00005033104.1">
    <property type="protein sequence ID" value="ENSAMXP00005030221.1"/>
    <property type="gene ID" value="ENSAMXG00005014215.1"/>
</dbReference>
<keyword evidence="6" id="KW-0862">Zinc</keyword>
<dbReference type="CDD" id="cd13253">
    <property type="entry name" value="PH1_ARAP"/>
    <property type="match status" value="1"/>
</dbReference>
<dbReference type="PANTHER" id="PTHR45899:SF4">
    <property type="entry name" value="ARF-GAP WITH RHO-GAP DOMAIN, ANK REPEAT AND PH DOMAIN-CONTAINING PROTEIN 3"/>
    <property type="match status" value="1"/>
</dbReference>
<dbReference type="PANTHER" id="PTHR45899">
    <property type="entry name" value="RHO GTPASE ACTIVATING PROTEIN AT 15B, ISOFORM C"/>
    <property type="match status" value="1"/>
</dbReference>
<dbReference type="PROSITE" id="PS50115">
    <property type="entry name" value="ARFGAP"/>
    <property type="match status" value="1"/>
</dbReference>
<dbReference type="GO" id="GO:0008270">
    <property type="term" value="F:zinc ion binding"/>
    <property type="evidence" value="ECO:0007669"/>
    <property type="project" value="UniProtKB-KW"/>
</dbReference>
<evidence type="ECO:0000256" key="8">
    <source>
        <dbReference type="SAM" id="Phobius"/>
    </source>
</evidence>
<proteinExistence type="predicted"/>
<keyword evidence="6" id="KW-0479">Metal-binding</keyword>
<keyword evidence="3" id="KW-0963">Cytoplasm</keyword>
<dbReference type="InterPro" id="IPR038508">
    <property type="entry name" value="ArfGAP_dom_sf"/>
</dbReference>
<dbReference type="GO" id="GO:0005737">
    <property type="term" value="C:cytoplasm"/>
    <property type="evidence" value="ECO:0007669"/>
    <property type="project" value="UniProtKB-SubCell"/>
</dbReference>
<organism evidence="13 14">
    <name type="scientific">Astyanax mexicanus</name>
    <name type="common">Blind cave fish</name>
    <name type="synonym">Astyanax fasciatus mexicanus</name>
    <dbReference type="NCBI Taxonomy" id="7994"/>
    <lineage>
        <taxon>Eukaryota</taxon>
        <taxon>Metazoa</taxon>
        <taxon>Chordata</taxon>
        <taxon>Craniata</taxon>
        <taxon>Vertebrata</taxon>
        <taxon>Euteleostomi</taxon>
        <taxon>Actinopterygii</taxon>
        <taxon>Neopterygii</taxon>
        <taxon>Teleostei</taxon>
        <taxon>Ostariophysi</taxon>
        <taxon>Characiformes</taxon>
        <taxon>Characoidei</taxon>
        <taxon>Acestrorhamphidae</taxon>
        <taxon>Acestrorhamphinae</taxon>
        <taxon>Astyanax</taxon>
    </lineage>
</organism>
<evidence type="ECO:0000256" key="1">
    <source>
        <dbReference type="ARBA" id="ARBA00004496"/>
    </source>
</evidence>
<keyword evidence="8" id="KW-1133">Transmembrane helix</keyword>
<dbReference type="PROSITE" id="PS50003">
    <property type="entry name" value="PH_DOMAIN"/>
    <property type="match status" value="4"/>
</dbReference>
<name>A0A8B9K0V9_ASTMX</name>
<dbReference type="Gene3D" id="1.10.220.150">
    <property type="entry name" value="Arf GTPase activating protein"/>
    <property type="match status" value="1"/>
</dbReference>
<feature type="domain" description="Rho-GAP" evidence="12">
    <location>
        <begin position="529"/>
        <end position="755"/>
    </location>
</feature>